<sequence length="441" mass="50925">MQLEKIKEQVVAYVTSPSHGSSSPLLQLTHGTSSSHGYGLRLCCLQINGVVNVSQGRKRNYEQSSIEETKRLKRKDEADSSNIESTFNSELEPNYDINISNEEILDFDPLSDIESDISETEPDSGLSSVRKYPDEDSPKDIWLLPSGKSIKNIIRGPKNLHMSHLSFLDIIRIGSEVRKPEWIKQEDWDYLNSKFTKWVTFDRENDIEMIFVTDVLSCAKNVFNTTLTFHCINKNEALLGSLMIHPVLQYLRLLRRDLRPDDDKPLVMKVDGSFQFPDERGVEISMVELSGRYLTKDMPRYLKDHVKGYWGCRDLLNDIIIKFKHSDYKILRRLRLQVQIWGMDLNVSKIYRMFLIGTFQFPISWENHHELACAKGFAKSKNDSLKVFEELKKSHCRNTLKSYIGDAKSSPQKPIGKNHYSCDGIIDILQEFSLPIYIFEA</sequence>
<dbReference type="AlphaFoldDB" id="A0A9N9BC11"/>
<comment type="caution">
    <text evidence="1">The sequence shown here is derived from an EMBL/GenBank/DDBJ whole genome shotgun (WGS) entry which is preliminary data.</text>
</comment>
<dbReference type="EMBL" id="CAJVPK010000970">
    <property type="protein sequence ID" value="CAG8562785.1"/>
    <property type="molecule type" value="Genomic_DNA"/>
</dbReference>
<organism evidence="1 2">
    <name type="scientific">Diversispora eburnea</name>
    <dbReference type="NCBI Taxonomy" id="1213867"/>
    <lineage>
        <taxon>Eukaryota</taxon>
        <taxon>Fungi</taxon>
        <taxon>Fungi incertae sedis</taxon>
        <taxon>Mucoromycota</taxon>
        <taxon>Glomeromycotina</taxon>
        <taxon>Glomeromycetes</taxon>
        <taxon>Diversisporales</taxon>
        <taxon>Diversisporaceae</taxon>
        <taxon>Diversispora</taxon>
    </lineage>
</organism>
<dbReference type="OrthoDB" id="2425129at2759"/>
<gene>
    <name evidence="1" type="ORF">DEBURN_LOCUS7673</name>
</gene>
<proteinExistence type="predicted"/>
<name>A0A9N9BC11_9GLOM</name>
<keyword evidence="2" id="KW-1185">Reference proteome</keyword>
<accession>A0A9N9BC11</accession>
<reference evidence="1" key="1">
    <citation type="submission" date="2021-06" db="EMBL/GenBank/DDBJ databases">
        <authorList>
            <person name="Kallberg Y."/>
            <person name="Tangrot J."/>
            <person name="Rosling A."/>
        </authorList>
    </citation>
    <scope>NUCLEOTIDE SEQUENCE</scope>
    <source>
        <strain evidence="1">AZ414A</strain>
    </source>
</reference>
<evidence type="ECO:0000313" key="2">
    <source>
        <dbReference type="Proteomes" id="UP000789706"/>
    </source>
</evidence>
<dbReference type="Proteomes" id="UP000789706">
    <property type="component" value="Unassembled WGS sequence"/>
</dbReference>
<protein>
    <submittedName>
        <fullName evidence="1">10805_t:CDS:1</fullName>
    </submittedName>
</protein>
<evidence type="ECO:0000313" key="1">
    <source>
        <dbReference type="EMBL" id="CAG8562785.1"/>
    </source>
</evidence>